<dbReference type="SMART" id="SM00108">
    <property type="entry name" value="B_lectin"/>
    <property type="match status" value="1"/>
</dbReference>
<dbReference type="EC" id="2.7.11.1" evidence="2"/>
<comment type="catalytic activity">
    <reaction evidence="4">
        <text>L-threonyl-[protein] + ATP = O-phospho-L-threonyl-[protein] + ADP + H(+)</text>
        <dbReference type="Rhea" id="RHEA:46608"/>
        <dbReference type="Rhea" id="RHEA-COMP:11060"/>
        <dbReference type="Rhea" id="RHEA-COMP:11605"/>
        <dbReference type="ChEBI" id="CHEBI:15378"/>
        <dbReference type="ChEBI" id="CHEBI:30013"/>
        <dbReference type="ChEBI" id="CHEBI:30616"/>
        <dbReference type="ChEBI" id="CHEBI:61977"/>
        <dbReference type="ChEBI" id="CHEBI:456216"/>
        <dbReference type="EC" id="2.7.11.1"/>
    </reaction>
</comment>
<dbReference type="EMBL" id="JAUUTY010000003">
    <property type="protein sequence ID" value="KAK1660473.1"/>
    <property type="molecule type" value="Genomic_DNA"/>
</dbReference>
<gene>
    <name evidence="8" type="ORF">QYE76_048632</name>
</gene>
<dbReference type="InterPro" id="IPR001480">
    <property type="entry name" value="Bulb-type_lectin_dom"/>
</dbReference>
<dbReference type="GO" id="GO:0016020">
    <property type="term" value="C:membrane"/>
    <property type="evidence" value="ECO:0007669"/>
    <property type="project" value="UniProtKB-SubCell"/>
</dbReference>
<reference evidence="8" key="1">
    <citation type="submission" date="2023-07" db="EMBL/GenBank/DDBJ databases">
        <title>A chromosome-level genome assembly of Lolium multiflorum.</title>
        <authorList>
            <person name="Chen Y."/>
            <person name="Copetti D."/>
            <person name="Kolliker R."/>
            <person name="Studer B."/>
        </authorList>
    </citation>
    <scope>NUCLEOTIDE SEQUENCE</scope>
    <source>
        <strain evidence="8">02402/16</strain>
        <tissue evidence="8">Leaf</tissue>
    </source>
</reference>
<dbReference type="PROSITE" id="PS50927">
    <property type="entry name" value="BULB_LECTIN"/>
    <property type="match status" value="1"/>
</dbReference>
<evidence type="ECO:0000256" key="3">
    <source>
        <dbReference type="ARBA" id="ARBA00023170"/>
    </source>
</evidence>
<name>A0AAD8WHH4_LOLMU</name>
<keyword evidence="9" id="KW-1185">Reference proteome</keyword>
<evidence type="ECO:0000256" key="1">
    <source>
        <dbReference type="ARBA" id="ARBA00004479"/>
    </source>
</evidence>
<sequence length="344" mass="37951">MEKACKFFIAMFICIMSPRCKSAHATDALFPGQALSGNKTLLSKNGAFQLGFNCLSPPCSEFIFGIWYVNSSTCKPLLVWAIPGMELRFGVCDINKNTYLTLDPWKSTFSLSYGNLQLTSLPYNSNIMWSSATGMKDISSSAVAVLLDNGNLVIRDQVNSSVLFWQSFDNLGDTLLPGGWLRPNGQLMYSAKSNVSASISSSLSRNANQPKEFTILRNVDCSTANRIHYSGTFPSWMDFHEDEYSLLLSSNSDLYVRLDSDGTLSAAKLEGCGTLLWSSLDSWQEISYSVQEKSHSKLVLFSIKSKLVLTAKAIGAQPPASTSVDAHIDIIFTRFKCAPWRTIP</sequence>
<organism evidence="8 9">
    <name type="scientific">Lolium multiflorum</name>
    <name type="common">Italian ryegrass</name>
    <name type="synonym">Lolium perenne subsp. multiflorum</name>
    <dbReference type="NCBI Taxonomy" id="4521"/>
    <lineage>
        <taxon>Eukaryota</taxon>
        <taxon>Viridiplantae</taxon>
        <taxon>Streptophyta</taxon>
        <taxon>Embryophyta</taxon>
        <taxon>Tracheophyta</taxon>
        <taxon>Spermatophyta</taxon>
        <taxon>Magnoliopsida</taxon>
        <taxon>Liliopsida</taxon>
        <taxon>Poales</taxon>
        <taxon>Poaceae</taxon>
        <taxon>BOP clade</taxon>
        <taxon>Pooideae</taxon>
        <taxon>Poodae</taxon>
        <taxon>Poeae</taxon>
        <taxon>Poeae Chloroplast Group 2 (Poeae type)</taxon>
        <taxon>Loliodinae</taxon>
        <taxon>Loliinae</taxon>
        <taxon>Lolium</taxon>
    </lineage>
</organism>
<protein>
    <recommendedName>
        <fullName evidence="2">non-specific serine/threonine protein kinase</fullName>
        <ecNumber evidence="2">2.7.11.1</ecNumber>
    </recommendedName>
</protein>
<dbReference type="GO" id="GO:0004674">
    <property type="term" value="F:protein serine/threonine kinase activity"/>
    <property type="evidence" value="ECO:0007669"/>
    <property type="project" value="UniProtKB-EC"/>
</dbReference>
<comment type="subcellular location">
    <subcellularLocation>
        <location evidence="1">Membrane</location>
        <topology evidence="1">Single-pass type I membrane protein</topology>
    </subcellularLocation>
</comment>
<evidence type="ECO:0000256" key="6">
    <source>
        <dbReference type="SAM" id="SignalP"/>
    </source>
</evidence>
<evidence type="ECO:0000313" key="8">
    <source>
        <dbReference type="EMBL" id="KAK1660473.1"/>
    </source>
</evidence>
<keyword evidence="6" id="KW-0732">Signal</keyword>
<dbReference type="PANTHER" id="PTHR32444:SF247">
    <property type="entry name" value="OS01G0958200 PROTEIN"/>
    <property type="match status" value="1"/>
</dbReference>
<dbReference type="Gene3D" id="2.90.10.10">
    <property type="entry name" value="Bulb-type lectin domain"/>
    <property type="match status" value="1"/>
</dbReference>
<dbReference type="PANTHER" id="PTHR32444">
    <property type="entry name" value="BULB-TYPE LECTIN DOMAIN-CONTAINING PROTEIN"/>
    <property type="match status" value="1"/>
</dbReference>
<comment type="catalytic activity">
    <reaction evidence="5">
        <text>L-seryl-[protein] + ATP = O-phospho-L-seryl-[protein] + ADP + H(+)</text>
        <dbReference type="Rhea" id="RHEA:17989"/>
        <dbReference type="Rhea" id="RHEA-COMP:9863"/>
        <dbReference type="Rhea" id="RHEA-COMP:11604"/>
        <dbReference type="ChEBI" id="CHEBI:15378"/>
        <dbReference type="ChEBI" id="CHEBI:29999"/>
        <dbReference type="ChEBI" id="CHEBI:30616"/>
        <dbReference type="ChEBI" id="CHEBI:83421"/>
        <dbReference type="ChEBI" id="CHEBI:456216"/>
        <dbReference type="EC" id="2.7.11.1"/>
    </reaction>
</comment>
<dbReference type="GO" id="GO:0051707">
    <property type="term" value="P:response to other organism"/>
    <property type="evidence" value="ECO:0007669"/>
    <property type="project" value="UniProtKB-ARBA"/>
</dbReference>
<comment type="caution">
    <text evidence="8">The sequence shown here is derived from an EMBL/GenBank/DDBJ whole genome shotgun (WGS) entry which is preliminary data.</text>
</comment>
<evidence type="ECO:0000256" key="2">
    <source>
        <dbReference type="ARBA" id="ARBA00012513"/>
    </source>
</evidence>
<accession>A0AAD8WHH4</accession>
<dbReference type="AlphaFoldDB" id="A0AAD8WHH4"/>
<dbReference type="Pfam" id="PF01453">
    <property type="entry name" value="B_lectin"/>
    <property type="match status" value="1"/>
</dbReference>
<keyword evidence="3" id="KW-0675">Receptor</keyword>
<proteinExistence type="predicted"/>
<evidence type="ECO:0000256" key="4">
    <source>
        <dbReference type="ARBA" id="ARBA00047899"/>
    </source>
</evidence>
<feature type="domain" description="Bulb-type lectin" evidence="7">
    <location>
        <begin position="26"/>
        <end position="167"/>
    </location>
</feature>
<evidence type="ECO:0000313" key="9">
    <source>
        <dbReference type="Proteomes" id="UP001231189"/>
    </source>
</evidence>
<dbReference type="InterPro" id="IPR036426">
    <property type="entry name" value="Bulb-type_lectin_dom_sf"/>
</dbReference>
<dbReference type="Proteomes" id="UP001231189">
    <property type="component" value="Unassembled WGS sequence"/>
</dbReference>
<evidence type="ECO:0000259" key="7">
    <source>
        <dbReference type="PROSITE" id="PS50927"/>
    </source>
</evidence>
<feature type="chain" id="PRO_5042159709" description="non-specific serine/threonine protein kinase" evidence="6">
    <location>
        <begin position="24"/>
        <end position="344"/>
    </location>
</feature>
<feature type="signal peptide" evidence="6">
    <location>
        <begin position="1"/>
        <end position="23"/>
    </location>
</feature>
<evidence type="ECO:0000256" key="5">
    <source>
        <dbReference type="ARBA" id="ARBA00048679"/>
    </source>
</evidence>
<dbReference type="SUPFAM" id="SSF51110">
    <property type="entry name" value="alpha-D-mannose-specific plant lectins"/>
    <property type="match status" value="1"/>
</dbReference>